<sequence>MSIRPQEDENDVGFKPSLKVNSSQCSDVPHQIAPVINPPEEFQQQNKDQITAAATADDDKKLEENRTETSVSSAESQGEKRYLLGESEVADDDDGFATPTNSDHKIPVITQCPPAPKKIRPSAKRKASSPDRIRRNLQIDLSREVESMFHPTVQDDLGRKIKKARREEEDHSR</sequence>
<comment type="caution">
    <text evidence="1">The sequence shown here is derived from an EMBL/GenBank/DDBJ whole genome shotgun (WGS) entry which is preliminary data.</text>
</comment>
<reference evidence="2" key="1">
    <citation type="journal article" date="2023" name="Nat. Plants">
        <title>Single-cell RNA sequencing provides a high-resolution roadmap for understanding the multicellular compartmentation of specialized metabolism.</title>
        <authorList>
            <person name="Sun S."/>
            <person name="Shen X."/>
            <person name="Li Y."/>
            <person name="Li Y."/>
            <person name="Wang S."/>
            <person name="Li R."/>
            <person name="Zhang H."/>
            <person name="Shen G."/>
            <person name="Guo B."/>
            <person name="Wei J."/>
            <person name="Xu J."/>
            <person name="St-Pierre B."/>
            <person name="Chen S."/>
            <person name="Sun C."/>
        </authorList>
    </citation>
    <scope>NUCLEOTIDE SEQUENCE [LARGE SCALE GENOMIC DNA]</scope>
</reference>
<evidence type="ECO:0000313" key="2">
    <source>
        <dbReference type="Proteomes" id="UP001060085"/>
    </source>
</evidence>
<protein>
    <submittedName>
        <fullName evidence="1">Uncharacterized protein</fullName>
    </submittedName>
</protein>
<organism evidence="1 2">
    <name type="scientific">Catharanthus roseus</name>
    <name type="common">Madagascar periwinkle</name>
    <name type="synonym">Vinca rosea</name>
    <dbReference type="NCBI Taxonomy" id="4058"/>
    <lineage>
        <taxon>Eukaryota</taxon>
        <taxon>Viridiplantae</taxon>
        <taxon>Streptophyta</taxon>
        <taxon>Embryophyta</taxon>
        <taxon>Tracheophyta</taxon>
        <taxon>Spermatophyta</taxon>
        <taxon>Magnoliopsida</taxon>
        <taxon>eudicotyledons</taxon>
        <taxon>Gunneridae</taxon>
        <taxon>Pentapetalae</taxon>
        <taxon>asterids</taxon>
        <taxon>lamiids</taxon>
        <taxon>Gentianales</taxon>
        <taxon>Apocynaceae</taxon>
        <taxon>Rauvolfioideae</taxon>
        <taxon>Vinceae</taxon>
        <taxon>Catharanthinae</taxon>
        <taxon>Catharanthus</taxon>
    </lineage>
</organism>
<evidence type="ECO:0000313" key="1">
    <source>
        <dbReference type="EMBL" id="KAI5682353.1"/>
    </source>
</evidence>
<keyword evidence="2" id="KW-1185">Reference proteome</keyword>
<dbReference type="EMBL" id="CM044701">
    <property type="protein sequence ID" value="KAI5682353.1"/>
    <property type="molecule type" value="Genomic_DNA"/>
</dbReference>
<gene>
    <name evidence="1" type="ORF">M9H77_03581</name>
</gene>
<dbReference type="Proteomes" id="UP001060085">
    <property type="component" value="Linkage Group LG01"/>
</dbReference>
<proteinExistence type="predicted"/>
<name>A0ACC0CC19_CATRO</name>
<accession>A0ACC0CC19</accession>